<dbReference type="AlphaFoldDB" id="A0A6N9NLB0"/>
<feature type="domain" description="DUF58" evidence="1">
    <location>
        <begin position="43"/>
        <end position="254"/>
    </location>
</feature>
<dbReference type="EMBL" id="WWNE01000005">
    <property type="protein sequence ID" value="NBG65365.1"/>
    <property type="molecule type" value="Genomic_DNA"/>
</dbReference>
<dbReference type="Proteomes" id="UP000470771">
    <property type="component" value="Unassembled WGS sequence"/>
</dbReference>
<dbReference type="RefSeq" id="WP_160632327.1">
    <property type="nucleotide sequence ID" value="NZ_WWNE01000005.1"/>
</dbReference>
<name>A0A6N9NLB0_9FLAO</name>
<gene>
    <name evidence="2" type="ORF">GQN54_04515</name>
</gene>
<dbReference type="InterPro" id="IPR036465">
    <property type="entry name" value="vWFA_dom_sf"/>
</dbReference>
<proteinExistence type="predicted"/>
<keyword evidence="3" id="KW-1185">Reference proteome</keyword>
<organism evidence="2 3">
    <name type="scientific">Acidiluteibacter ferrifornacis</name>
    <dbReference type="NCBI Taxonomy" id="2692424"/>
    <lineage>
        <taxon>Bacteria</taxon>
        <taxon>Pseudomonadati</taxon>
        <taxon>Bacteroidota</taxon>
        <taxon>Flavobacteriia</taxon>
        <taxon>Flavobacteriales</taxon>
        <taxon>Cryomorphaceae</taxon>
        <taxon>Acidiluteibacter</taxon>
    </lineage>
</organism>
<evidence type="ECO:0000259" key="1">
    <source>
        <dbReference type="Pfam" id="PF01882"/>
    </source>
</evidence>
<protein>
    <submittedName>
        <fullName evidence="2">DUF58 domain-containing protein</fullName>
    </submittedName>
</protein>
<dbReference type="SUPFAM" id="SSF53300">
    <property type="entry name" value="vWA-like"/>
    <property type="match status" value="1"/>
</dbReference>
<dbReference type="PANTHER" id="PTHR33608:SF6">
    <property type="entry name" value="BLL2464 PROTEIN"/>
    <property type="match status" value="1"/>
</dbReference>
<reference evidence="2 3" key="1">
    <citation type="submission" date="2019-12" db="EMBL/GenBank/DDBJ databases">
        <authorList>
            <person name="Zhao J."/>
        </authorList>
    </citation>
    <scope>NUCLEOTIDE SEQUENCE [LARGE SCALE GENOMIC DNA]</scope>
    <source>
        <strain evidence="2 3">S-15</strain>
    </source>
</reference>
<evidence type="ECO:0000313" key="2">
    <source>
        <dbReference type="EMBL" id="NBG65365.1"/>
    </source>
</evidence>
<dbReference type="Gene3D" id="3.40.50.410">
    <property type="entry name" value="von Willebrand factor, type A domain"/>
    <property type="match status" value="1"/>
</dbReference>
<dbReference type="InterPro" id="IPR002881">
    <property type="entry name" value="DUF58"/>
</dbReference>
<comment type="caution">
    <text evidence="2">The sequence shown here is derived from an EMBL/GenBank/DDBJ whole genome shotgun (WGS) entry which is preliminary data.</text>
</comment>
<evidence type="ECO:0000313" key="3">
    <source>
        <dbReference type="Proteomes" id="UP000470771"/>
    </source>
</evidence>
<dbReference type="PANTHER" id="PTHR33608">
    <property type="entry name" value="BLL2464 PROTEIN"/>
    <property type="match status" value="1"/>
</dbReference>
<dbReference type="Pfam" id="PF01882">
    <property type="entry name" value="DUF58"/>
    <property type="match status" value="1"/>
</dbReference>
<sequence>MTDTKTLLKRVRKIEIKTKGLSNQIFSGEYHSAFKGRGMAFSEVREYQPGDEIRTIDWNVTARFNKPYIKVFEEEREMTVMLIVDVSGSGEFGTQSKTKQEQIIEICAVLAFSAIQNNDKVGVIFFSDQIEKFIPPKKGKSHILMIIRELLEFKPVSSGTSIKEALSYFNKVIKRKCTAFLISDFIDNQFEDSLKMANNKHDLVALNIYDIREEELPDVGLIQLRDAETGIQKWINSSDKEVRLDFKKEVLRRKKMLEQIFRKSGVDVANIPAHESYVGPLMNLFKRREFRR</sequence>
<accession>A0A6N9NLB0</accession>